<dbReference type="AlphaFoldDB" id="A0A0C2N1J4"/>
<dbReference type="Proteomes" id="UP000031668">
    <property type="component" value="Unassembled WGS sequence"/>
</dbReference>
<organism evidence="1 2">
    <name type="scientific">Thelohanellus kitauei</name>
    <name type="common">Myxosporean</name>
    <dbReference type="NCBI Taxonomy" id="669202"/>
    <lineage>
        <taxon>Eukaryota</taxon>
        <taxon>Metazoa</taxon>
        <taxon>Cnidaria</taxon>
        <taxon>Myxozoa</taxon>
        <taxon>Myxosporea</taxon>
        <taxon>Bivalvulida</taxon>
        <taxon>Platysporina</taxon>
        <taxon>Myxobolidae</taxon>
        <taxon>Thelohanellus</taxon>
    </lineage>
</organism>
<gene>
    <name evidence="1" type="ORF">RF11_00333</name>
</gene>
<sequence length="113" mass="13148">MLKLFYLRNVRSRNLHSALISNQVAVFNQPSKERVVYILRSINLGRTPKLVIKAQSLKIYPSSEEEHHKTTTEGVLIEDRMVMNFLPPGYQQNKSVLNKKHQEIFNLPESDQD</sequence>
<evidence type="ECO:0000313" key="2">
    <source>
        <dbReference type="Proteomes" id="UP000031668"/>
    </source>
</evidence>
<comment type="caution">
    <text evidence="1">The sequence shown here is derived from an EMBL/GenBank/DDBJ whole genome shotgun (WGS) entry which is preliminary data.</text>
</comment>
<reference evidence="1 2" key="1">
    <citation type="journal article" date="2014" name="Genome Biol. Evol.">
        <title>The genome of the myxosporean Thelohanellus kitauei shows adaptations to nutrient acquisition within its fish host.</title>
        <authorList>
            <person name="Yang Y."/>
            <person name="Xiong J."/>
            <person name="Zhou Z."/>
            <person name="Huo F."/>
            <person name="Miao W."/>
            <person name="Ran C."/>
            <person name="Liu Y."/>
            <person name="Zhang J."/>
            <person name="Feng J."/>
            <person name="Wang M."/>
            <person name="Wang M."/>
            <person name="Wang L."/>
            <person name="Yao B."/>
        </authorList>
    </citation>
    <scope>NUCLEOTIDE SEQUENCE [LARGE SCALE GENOMIC DNA]</scope>
    <source>
        <strain evidence="1">Wuqing</strain>
    </source>
</reference>
<keyword evidence="2" id="KW-1185">Reference proteome</keyword>
<accession>A0A0C2N1J4</accession>
<protein>
    <submittedName>
        <fullName evidence="1">Uncharacterized protein</fullName>
    </submittedName>
</protein>
<evidence type="ECO:0000313" key="1">
    <source>
        <dbReference type="EMBL" id="KII67767.1"/>
    </source>
</evidence>
<dbReference type="EMBL" id="JWZT01003091">
    <property type="protein sequence ID" value="KII67767.1"/>
    <property type="molecule type" value="Genomic_DNA"/>
</dbReference>
<proteinExistence type="predicted"/>
<name>A0A0C2N1J4_THEKT</name>